<dbReference type="EMBL" id="BJXB01000020">
    <property type="protein sequence ID" value="GEM48372.1"/>
    <property type="molecule type" value="Genomic_DNA"/>
</dbReference>
<accession>A0A511N676</accession>
<comment type="caution">
    <text evidence="2">The sequence shown here is derived from an EMBL/GenBank/DDBJ whole genome shotgun (WGS) entry which is preliminary data.</text>
</comment>
<dbReference type="SUPFAM" id="SSF50969">
    <property type="entry name" value="YVTN repeat-like/Quinoprotein amine dehydrogenase"/>
    <property type="match status" value="1"/>
</dbReference>
<reference evidence="2 3" key="1">
    <citation type="submission" date="2019-07" db="EMBL/GenBank/DDBJ databases">
        <title>Whole genome shotgun sequence of Deinococcus cellulosilyticus NBRC 106333.</title>
        <authorList>
            <person name="Hosoyama A."/>
            <person name="Uohara A."/>
            <person name="Ohji S."/>
            <person name="Ichikawa N."/>
        </authorList>
    </citation>
    <scope>NUCLEOTIDE SEQUENCE [LARGE SCALE GENOMIC DNA]</scope>
    <source>
        <strain evidence="2 3">NBRC 106333</strain>
    </source>
</reference>
<evidence type="ECO:0000313" key="3">
    <source>
        <dbReference type="Proteomes" id="UP000321306"/>
    </source>
</evidence>
<dbReference type="InterPro" id="IPR015943">
    <property type="entry name" value="WD40/YVTN_repeat-like_dom_sf"/>
</dbReference>
<feature type="chain" id="PRO_5021990672" evidence="1">
    <location>
        <begin position="24"/>
        <end position="325"/>
    </location>
</feature>
<keyword evidence="3" id="KW-1185">Reference proteome</keyword>
<evidence type="ECO:0000313" key="2">
    <source>
        <dbReference type="EMBL" id="GEM48372.1"/>
    </source>
</evidence>
<name>A0A511N676_DEIC1</name>
<proteinExistence type="predicted"/>
<evidence type="ECO:0000256" key="1">
    <source>
        <dbReference type="SAM" id="SignalP"/>
    </source>
</evidence>
<keyword evidence="1" id="KW-0732">Signal</keyword>
<sequence>MLGPMTVFKMLLLGVSLLGGASARDLYASLQTVPAPVAGSSCMLDFEACIASDTVGNQLFFVPGVNENRAVYAFDAVTGKTRQVMPLSFPVCDLKFINDHQFYLRGLDLTLHDLKDLTHPLKAQLPRGYVNSCEDDMLSLSPGINKVVFTSTQGDIMHSEIGKAEAVLDLKGNDSFNEMGSVDGNNVYFIDDHYSVVKLDLNTRKTQKIAENEYLPRALMADPATHRVYFSSSKPKLCQLNIYDPASKKLQTLQVEVCATVIKKTPQGEILLAGRFGGILVLDAQGKVLQRMKEQKNISSVEFLQDGTLCVILEDSSLHLYRRNS</sequence>
<feature type="signal peptide" evidence="1">
    <location>
        <begin position="1"/>
        <end position="23"/>
    </location>
</feature>
<dbReference type="Proteomes" id="UP000321306">
    <property type="component" value="Unassembled WGS sequence"/>
</dbReference>
<gene>
    <name evidence="2" type="ORF">DC3_40070</name>
</gene>
<organism evidence="2 3">
    <name type="scientific">Deinococcus cellulosilyticus (strain DSM 18568 / NBRC 106333 / KACC 11606 / 5516J-15)</name>
    <dbReference type="NCBI Taxonomy" id="1223518"/>
    <lineage>
        <taxon>Bacteria</taxon>
        <taxon>Thermotogati</taxon>
        <taxon>Deinococcota</taxon>
        <taxon>Deinococci</taxon>
        <taxon>Deinococcales</taxon>
        <taxon>Deinococcaceae</taxon>
        <taxon>Deinococcus</taxon>
    </lineage>
</organism>
<dbReference type="AlphaFoldDB" id="A0A511N676"/>
<protein>
    <submittedName>
        <fullName evidence="2">Uncharacterized protein</fullName>
    </submittedName>
</protein>
<dbReference type="InterPro" id="IPR011044">
    <property type="entry name" value="Quino_amine_DH_bsu"/>
</dbReference>
<dbReference type="Gene3D" id="2.130.10.10">
    <property type="entry name" value="YVTN repeat-like/Quinoprotein amine dehydrogenase"/>
    <property type="match status" value="1"/>
</dbReference>